<dbReference type="Proteomes" id="UP000243374">
    <property type="component" value="Unassembled WGS sequence"/>
</dbReference>
<dbReference type="InterPro" id="IPR001387">
    <property type="entry name" value="Cro/C1-type_HTH"/>
</dbReference>
<dbReference type="InterPro" id="IPR010982">
    <property type="entry name" value="Lambda_DNA-bd_dom_sf"/>
</dbReference>
<dbReference type="CDD" id="cd00093">
    <property type="entry name" value="HTH_XRE"/>
    <property type="match status" value="1"/>
</dbReference>
<dbReference type="PANTHER" id="PTHR34475">
    <property type="match status" value="1"/>
</dbReference>
<feature type="compositionally biased region" description="Polar residues" evidence="1">
    <location>
        <begin position="480"/>
        <end position="494"/>
    </location>
</feature>
<dbReference type="RefSeq" id="WP_074841368.1">
    <property type="nucleotide sequence ID" value="NZ_CP047056.1"/>
</dbReference>
<evidence type="ECO:0000313" key="4">
    <source>
        <dbReference type="Proteomes" id="UP000243374"/>
    </source>
</evidence>
<gene>
    <name evidence="3" type="ORF">SAMN04487865_105414</name>
</gene>
<proteinExistence type="predicted"/>
<dbReference type="InterPro" id="IPR025194">
    <property type="entry name" value="RodZ-like_C"/>
</dbReference>
<protein>
    <submittedName>
        <fullName evidence="3">Protein RodZ, contains Xre-like HTH and DUF4115 domains</fullName>
    </submittedName>
</protein>
<dbReference type="EMBL" id="FOSF01000054">
    <property type="protein sequence ID" value="SFK32090.1"/>
    <property type="molecule type" value="Genomic_DNA"/>
</dbReference>
<feature type="compositionally biased region" description="Basic and acidic residues" evidence="1">
    <location>
        <begin position="98"/>
        <end position="113"/>
    </location>
</feature>
<accession>A0A662ZBF9</accession>
<dbReference type="Pfam" id="PF13413">
    <property type="entry name" value="HTH_25"/>
    <property type="match status" value="1"/>
</dbReference>
<dbReference type="OrthoDB" id="9790252at2"/>
<feature type="domain" description="HTH cro/C1-type" evidence="2">
    <location>
        <begin position="179"/>
        <end position="208"/>
    </location>
</feature>
<dbReference type="Gene3D" id="1.10.260.40">
    <property type="entry name" value="lambda repressor-like DNA-binding domains"/>
    <property type="match status" value="1"/>
</dbReference>
<dbReference type="GO" id="GO:0003677">
    <property type="term" value="F:DNA binding"/>
    <property type="evidence" value="ECO:0007669"/>
    <property type="project" value="InterPro"/>
</dbReference>
<dbReference type="InterPro" id="IPR050400">
    <property type="entry name" value="Bact_Cytoskel_RodZ"/>
</dbReference>
<keyword evidence="4" id="KW-1185">Reference proteome</keyword>
<feature type="compositionally biased region" description="Basic and acidic residues" evidence="1">
    <location>
        <begin position="129"/>
        <end position="146"/>
    </location>
</feature>
<feature type="region of interest" description="Disordered" evidence="1">
    <location>
        <begin position="458"/>
        <end position="500"/>
    </location>
</feature>
<sequence length="580" mass="63128">MSPKRLKASRYRHDRNRSQAHILKENEPMMNGVEEQTIEEIKESTRLEPELADIRSDIDTSGPKLGDILPELKKMNKEIESNNNQENEVTEDASENGMKAEKQEEPVADTKDELPEETVPEVASAVESFESKKIESEPERAEEPKTENSNADDPDRVPVSTTYSDDEVPNRPGAILMHAREILGLSQREVAHKLNLRVNSVSDIEHDRLNQPTAVQFASVHIANYAKLVNINPELLVDLYKQNVRANVQLQEEQKAKAAAGVAKTEKKNFKVPLMIAGAAVLVVATAAITSSLMSKSDSNTSGALVIEDTVEASVDSEGTLLMDTENSKMKTNVVEEEPLTEPVDMNTLMAQEQSKNLNTDEIIDSKAGTQTTVEKTNTNISLKVKGEAAKKLQAAKVDPVDENIVQEASSNLKSVNLNSAETAKTVKAEENKLKITNDNVLTSSKVKESAAVQTVQPKVEPVKAETPKTENAEKPVSKATLSANTRDVSSSVRLNGKRDPFESMNTATIRVTGDVAIKVTGNGKLLKQGNFSSGDTIKVTGIPPLKISVSDSSKVRISYMGTTVAVPGAQQVSFALPTR</sequence>
<dbReference type="AlphaFoldDB" id="A0A662ZBF9"/>
<dbReference type="SMART" id="SM00530">
    <property type="entry name" value="HTH_XRE"/>
    <property type="match status" value="1"/>
</dbReference>
<dbReference type="PROSITE" id="PS50943">
    <property type="entry name" value="HTH_CROC1"/>
    <property type="match status" value="1"/>
</dbReference>
<organism evidence="3 4">
    <name type="scientific">Succinivibrio dextrinosolvens</name>
    <dbReference type="NCBI Taxonomy" id="83771"/>
    <lineage>
        <taxon>Bacteria</taxon>
        <taxon>Pseudomonadati</taxon>
        <taxon>Pseudomonadota</taxon>
        <taxon>Gammaproteobacteria</taxon>
        <taxon>Aeromonadales</taxon>
        <taxon>Succinivibrionaceae</taxon>
        <taxon>Succinivibrio</taxon>
    </lineage>
</organism>
<reference evidence="3 4" key="1">
    <citation type="submission" date="2016-10" db="EMBL/GenBank/DDBJ databases">
        <authorList>
            <person name="Varghese N."/>
            <person name="Submissions S."/>
        </authorList>
    </citation>
    <scope>NUCLEOTIDE SEQUENCE [LARGE SCALE GENOMIC DNA]</scope>
    <source>
        <strain evidence="3 4">22B</strain>
    </source>
</reference>
<feature type="region of interest" description="Disordered" evidence="1">
    <location>
        <begin position="74"/>
        <end position="171"/>
    </location>
</feature>
<name>A0A662ZBF9_9GAMM</name>
<dbReference type="SUPFAM" id="SSF47413">
    <property type="entry name" value="lambda repressor-like DNA-binding domains"/>
    <property type="match status" value="1"/>
</dbReference>
<feature type="compositionally biased region" description="Basic and acidic residues" evidence="1">
    <location>
        <begin position="461"/>
        <end position="477"/>
    </location>
</feature>
<dbReference type="Pfam" id="PF13464">
    <property type="entry name" value="RodZ_C"/>
    <property type="match status" value="1"/>
</dbReference>
<dbReference type="PANTHER" id="PTHR34475:SF1">
    <property type="entry name" value="CYTOSKELETON PROTEIN RODZ"/>
    <property type="match status" value="1"/>
</dbReference>
<evidence type="ECO:0000313" key="3">
    <source>
        <dbReference type="EMBL" id="SFK32090.1"/>
    </source>
</evidence>
<evidence type="ECO:0000259" key="2">
    <source>
        <dbReference type="PROSITE" id="PS50943"/>
    </source>
</evidence>
<evidence type="ECO:0000256" key="1">
    <source>
        <dbReference type="SAM" id="MobiDB-lite"/>
    </source>
</evidence>